<organism evidence="1 2">
    <name type="scientific">Phytophthora megakarya</name>
    <dbReference type="NCBI Taxonomy" id="4795"/>
    <lineage>
        <taxon>Eukaryota</taxon>
        <taxon>Sar</taxon>
        <taxon>Stramenopiles</taxon>
        <taxon>Oomycota</taxon>
        <taxon>Peronosporomycetes</taxon>
        <taxon>Peronosporales</taxon>
        <taxon>Peronosporaceae</taxon>
        <taxon>Phytophthora</taxon>
    </lineage>
</organism>
<proteinExistence type="predicted"/>
<accession>A0A225UVH1</accession>
<dbReference type="OrthoDB" id="64012at2759"/>
<dbReference type="STRING" id="4795.A0A225UVH1"/>
<evidence type="ECO:0000313" key="1">
    <source>
        <dbReference type="EMBL" id="OWY97063.1"/>
    </source>
</evidence>
<reference evidence="2" key="1">
    <citation type="submission" date="2017-03" db="EMBL/GenBank/DDBJ databases">
        <title>Phytopthora megakarya and P. palmivora, two closely related causual agents of cacao black pod achieved similar genome size and gene model numbers by different mechanisms.</title>
        <authorList>
            <person name="Ali S."/>
            <person name="Shao J."/>
            <person name="Larry D.J."/>
            <person name="Kronmiller B."/>
            <person name="Shen D."/>
            <person name="Strem M.D."/>
            <person name="Melnick R.L."/>
            <person name="Guiltinan M.J."/>
            <person name="Tyler B.M."/>
            <person name="Meinhardt L.W."/>
            <person name="Bailey B.A."/>
        </authorList>
    </citation>
    <scope>NUCLEOTIDE SEQUENCE [LARGE SCALE GENOMIC DNA]</scope>
    <source>
        <strain evidence="2">zdho120</strain>
    </source>
</reference>
<dbReference type="AlphaFoldDB" id="A0A225UVH1"/>
<sequence>MLKPLGVSVYGLNKDEKQRLHDRMVQFGACVRDVDKAEEQAQNAFWTAFDLYRVLDDSLYQLKVLLEIVSFMLAPIQRSFFALGSNQDDEMLKSYLHRRNSGKGSSAALELDDLSGDDTIEKTRKKLLEAQKLLRPALNLAEQVANPACFLQTLIFCSEVWVWLERIASYKSEKHLKEATAFWDEAVRTMKGVFFRRVAFHDVADAQMLHSSGFGTDFTMPYTRGPNKGRFCVVPILNFSEGFIVKLEAMTLQLILAA</sequence>
<dbReference type="Proteomes" id="UP000198211">
    <property type="component" value="Unassembled WGS sequence"/>
</dbReference>
<dbReference type="EMBL" id="NBNE01010888">
    <property type="protein sequence ID" value="OWY97063.1"/>
    <property type="molecule type" value="Genomic_DNA"/>
</dbReference>
<keyword evidence="2" id="KW-1185">Reference proteome</keyword>
<evidence type="ECO:0000313" key="2">
    <source>
        <dbReference type="Proteomes" id="UP000198211"/>
    </source>
</evidence>
<feature type="non-terminal residue" evidence="1">
    <location>
        <position position="258"/>
    </location>
</feature>
<gene>
    <name evidence="1" type="ORF">PHMEG_00032498</name>
</gene>
<protein>
    <submittedName>
        <fullName evidence="1">Uncharacterized protein</fullName>
    </submittedName>
</protein>
<comment type="caution">
    <text evidence="1">The sequence shown here is derived from an EMBL/GenBank/DDBJ whole genome shotgun (WGS) entry which is preliminary data.</text>
</comment>
<name>A0A225UVH1_9STRA</name>